<gene>
    <name evidence="1" type="ORF">OXX778_LOCUS21917</name>
</gene>
<organism evidence="1 2">
    <name type="scientific">Brachionus calyciflorus</name>
    <dbReference type="NCBI Taxonomy" id="104777"/>
    <lineage>
        <taxon>Eukaryota</taxon>
        <taxon>Metazoa</taxon>
        <taxon>Spiralia</taxon>
        <taxon>Gnathifera</taxon>
        <taxon>Rotifera</taxon>
        <taxon>Eurotatoria</taxon>
        <taxon>Monogononta</taxon>
        <taxon>Pseudotrocha</taxon>
        <taxon>Ploima</taxon>
        <taxon>Brachionidae</taxon>
        <taxon>Brachionus</taxon>
    </lineage>
</organism>
<protein>
    <submittedName>
        <fullName evidence="1">Uncharacterized protein</fullName>
    </submittedName>
</protein>
<dbReference type="AlphaFoldDB" id="A0A814QC89"/>
<proteinExistence type="predicted"/>
<evidence type="ECO:0000313" key="2">
    <source>
        <dbReference type="Proteomes" id="UP000663879"/>
    </source>
</evidence>
<name>A0A814QC89_9BILA</name>
<evidence type="ECO:0000313" key="1">
    <source>
        <dbReference type="EMBL" id="CAF1117953.1"/>
    </source>
</evidence>
<reference evidence="1" key="1">
    <citation type="submission" date="2021-02" db="EMBL/GenBank/DDBJ databases">
        <authorList>
            <person name="Nowell W R."/>
        </authorList>
    </citation>
    <scope>NUCLEOTIDE SEQUENCE</scope>
    <source>
        <strain evidence="1">Ploen Becks lab</strain>
    </source>
</reference>
<dbReference type="Proteomes" id="UP000663879">
    <property type="component" value="Unassembled WGS sequence"/>
</dbReference>
<feature type="non-terminal residue" evidence="1">
    <location>
        <position position="1"/>
    </location>
</feature>
<accession>A0A814QC89</accession>
<keyword evidence="2" id="KW-1185">Reference proteome</keyword>
<comment type="caution">
    <text evidence="1">The sequence shown here is derived from an EMBL/GenBank/DDBJ whole genome shotgun (WGS) entry which is preliminary data.</text>
</comment>
<dbReference type="EMBL" id="CAJNOC010008617">
    <property type="protein sequence ID" value="CAF1117953.1"/>
    <property type="molecule type" value="Genomic_DNA"/>
</dbReference>
<sequence>MQNNKKLNNSDIMSTNNDSGKKYFFKDYQRSLMLNTSDFHHNNELNEIDLNPNEINQEINDDDGKKSYEKNYSRAIPSDNEIIINIPTTKVDHKKCSICSKSYNYQKLTRISMRQNCIALSKQIYIFTQEVDAKVFDPSCGYSSRIKKRIDKALEKDKSNNVIILLGKRYYGGCKLFYEEKIEFKEAPPFLVIENMLNRKIDIA</sequence>